<feature type="compositionally biased region" description="Low complexity" evidence="1">
    <location>
        <begin position="414"/>
        <end position="427"/>
    </location>
</feature>
<dbReference type="Proteomes" id="UP001159042">
    <property type="component" value="Unassembled WGS sequence"/>
</dbReference>
<gene>
    <name evidence="2" type="ORF">NQ315_014841</name>
</gene>
<accession>A0AAV8VL48</accession>
<evidence type="ECO:0008006" key="4">
    <source>
        <dbReference type="Google" id="ProtNLM"/>
    </source>
</evidence>
<evidence type="ECO:0000256" key="1">
    <source>
        <dbReference type="SAM" id="MobiDB-lite"/>
    </source>
</evidence>
<dbReference type="PANTHER" id="PTHR47331:SF4">
    <property type="entry name" value="PEPTIDASE S1 DOMAIN-CONTAINING PROTEIN"/>
    <property type="match status" value="1"/>
</dbReference>
<dbReference type="EMBL" id="JANEYG010000062">
    <property type="protein sequence ID" value="KAJ8914829.1"/>
    <property type="molecule type" value="Genomic_DNA"/>
</dbReference>
<comment type="caution">
    <text evidence="2">The sequence shown here is derived from an EMBL/GenBank/DDBJ whole genome shotgun (WGS) entry which is preliminary data.</text>
</comment>
<feature type="region of interest" description="Disordered" evidence="1">
    <location>
        <begin position="398"/>
        <end position="427"/>
    </location>
</feature>
<keyword evidence="3" id="KW-1185">Reference proteome</keyword>
<sequence>MSEQTLIRKRASVKARLTGFEKFFKDFIVQIRDTESETPVSDTKLAEFELRFLRAEQLVSEFDSIQNEIESITEQPDENYIIRDEFEAKYHSIIAEARTEFKKLQKAQTPVLPPATNEGNENIHCHSNKNKDPELPIIELPKFNGKGEQWLEFKDNFLDMIHSKPHLTKTAKFQYLKAAVEGSAAHVIRNIKITADNYQNAWDLLCERFDDERSLVQDHVKALFKIEPITRESSEKLRELWDDVSKNLRNLQDLGEPVESWSTLLVHIITAKFDRNSAREWEKQKSSLANRPTMEDVRAFIKKRAAYLTGLEPNQVEKHGIKRESTKSLYSGNISCPVCQKEHRIYNCTEFLSLTVIDRFKKVRELKLCVNCLRKNHMTKDCRVGGCRKCNGRHNSLVHDDRSKDDNTRTGPGETAVASSSATSSASTESAVTQQTASLAAHSLTKTVLLSTVAVFIIDKNGDKHLIRALLDSGSQSNFVSETLSQNLNLQRIENNLSVCGLNNATSNIDKKCDLTIMSCCNDFKINITCLVIREITGVLPEVEINTADFKIPPNIKLADPTFDTPRKIDLLIGSEVFWRLICVGQICSGPNDPIFQKTRFGWIVAGPINNLMSKNNKTYCNFTKTKNTEIQEQLCKFWEVEEVDIRKPYSQEELLCEKHFSDNVTRDNDGRFVVAIPFKDNVERLGNSRDLAVKRFYQLEKRLLANGSFRELYVLVRPEERKYQKIIWRENQDSPLKTYRLNTVTYGSASFLAIRCLKELADEFRSANPDISRIIEEDMYVDDLLSGAETPEQARLICETISRILATGGFELRKWRSNAPHVIDDIIKSDSTSNILEFSLDKEQSCKTLE</sequence>
<reference evidence="2 3" key="1">
    <citation type="journal article" date="2023" name="Insect Mol. Biol.">
        <title>Genome sequencing provides insights into the evolution of gene families encoding plant cell wall-degrading enzymes in longhorned beetles.</title>
        <authorList>
            <person name="Shin N.R."/>
            <person name="Okamura Y."/>
            <person name="Kirsch R."/>
            <person name="Pauchet Y."/>
        </authorList>
    </citation>
    <scope>NUCLEOTIDE SEQUENCE [LARGE SCALE GENOMIC DNA]</scope>
    <source>
        <strain evidence="2">EAD_L_NR</strain>
    </source>
</reference>
<dbReference type="Gene3D" id="2.40.70.10">
    <property type="entry name" value="Acid Proteases"/>
    <property type="match status" value="1"/>
</dbReference>
<protein>
    <recommendedName>
        <fullName evidence="4">Peptidase aspartic putative domain-containing protein</fullName>
    </recommendedName>
</protein>
<dbReference type="AlphaFoldDB" id="A0AAV8VL48"/>
<evidence type="ECO:0000313" key="3">
    <source>
        <dbReference type="Proteomes" id="UP001159042"/>
    </source>
</evidence>
<dbReference type="InterPro" id="IPR005312">
    <property type="entry name" value="DUF1759"/>
</dbReference>
<dbReference type="InterPro" id="IPR021109">
    <property type="entry name" value="Peptidase_aspartic_dom_sf"/>
</dbReference>
<dbReference type="Pfam" id="PF03564">
    <property type="entry name" value="DUF1759"/>
    <property type="match status" value="1"/>
</dbReference>
<feature type="compositionally biased region" description="Basic and acidic residues" evidence="1">
    <location>
        <begin position="398"/>
        <end position="408"/>
    </location>
</feature>
<proteinExistence type="predicted"/>
<organism evidence="2 3">
    <name type="scientific">Exocentrus adspersus</name>
    <dbReference type="NCBI Taxonomy" id="1586481"/>
    <lineage>
        <taxon>Eukaryota</taxon>
        <taxon>Metazoa</taxon>
        <taxon>Ecdysozoa</taxon>
        <taxon>Arthropoda</taxon>
        <taxon>Hexapoda</taxon>
        <taxon>Insecta</taxon>
        <taxon>Pterygota</taxon>
        <taxon>Neoptera</taxon>
        <taxon>Endopterygota</taxon>
        <taxon>Coleoptera</taxon>
        <taxon>Polyphaga</taxon>
        <taxon>Cucujiformia</taxon>
        <taxon>Chrysomeloidea</taxon>
        <taxon>Cerambycidae</taxon>
        <taxon>Lamiinae</taxon>
        <taxon>Acanthocinini</taxon>
        <taxon>Exocentrus</taxon>
    </lineage>
</organism>
<dbReference type="PANTHER" id="PTHR47331">
    <property type="entry name" value="PHD-TYPE DOMAIN-CONTAINING PROTEIN"/>
    <property type="match status" value="1"/>
</dbReference>
<name>A0AAV8VL48_9CUCU</name>
<evidence type="ECO:0000313" key="2">
    <source>
        <dbReference type="EMBL" id="KAJ8914829.1"/>
    </source>
</evidence>
<dbReference type="CDD" id="cd00303">
    <property type="entry name" value="retropepsin_like"/>
    <property type="match status" value="1"/>
</dbReference>